<dbReference type="KEGG" id="pbi:103063157"/>
<evidence type="ECO:0000313" key="2">
    <source>
        <dbReference type="Proteomes" id="UP000695026"/>
    </source>
</evidence>
<accession>A0A9F2RCJ1</accession>
<keyword evidence="2" id="KW-1185">Reference proteome</keyword>
<dbReference type="FunFam" id="1.20.58.60:FF:000056">
    <property type="entry name" value="utrophin isoform X1"/>
    <property type="match status" value="1"/>
</dbReference>
<dbReference type="SMART" id="SM00150">
    <property type="entry name" value="SPEC"/>
    <property type="match status" value="1"/>
</dbReference>
<dbReference type="Proteomes" id="UP000695026">
    <property type="component" value="Unplaced"/>
</dbReference>
<evidence type="ECO:0000313" key="3">
    <source>
        <dbReference type="RefSeq" id="XP_007443867.1"/>
    </source>
</evidence>
<dbReference type="OrthoDB" id="10057795at2759"/>
<organism evidence="2 3">
    <name type="scientific">Python bivittatus</name>
    <name type="common">Burmese python</name>
    <name type="synonym">Python molurus bivittatus</name>
    <dbReference type="NCBI Taxonomy" id="176946"/>
    <lineage>
        <taxon>Eukaryota</taxon>
        <taxon>Metazoa</taxon>
        <taxon>Chordata</taxon>
        <taxon>Craniata</taxon>
        <taxon>Vertebrata</taxon>
        <taxon>Euteleostomi</taxon>
        <taxon>Lepidosauria</taxon>
        <taxon>Squamata</taxon>
        <taxon>Bifurcata</taxon>
        <taxon>Unidentata</taxon>
        <taxon>Episquamata</taxon>
        <taxon>Toxicofera</taxon>
        <taxon>Serpentes</taxon>
        <taxon>Henophidia</taxon>
        <taxon>Pythonidae</taxon>
        <taxon>Python</taxon>
    </lineage>
</organism>
<feature type="non-terminal residue" evidence="3">
    <location>
        <position position="1"/>
    </location>
</feature>
<gene>
    <name evidence="3" type="primary">LOC103063157</name>
</gene>
<keyword evidence="1" id="KW-0175">Coiled coil</keyword>
<name>A0A9F2RCJ1_PYTBI</name>
<dbReference type="InterPro" id="IPR018159">
    <property type="entry name" value="Spectrin/alpha-actinin"/>
</dbReference>
<sequence>AFKRELKTKEPVILNALETARMFVSEQPLEGLEKFYQEPRELSPGERAQNVTQLLKRQTGEVKTEWDKLNLQSADWQKKIDEALERLQELHEAMDDLDLKLHQAETVHRSWQPVGDLLIDTLQDHLEKLKVYQAEIAPLKENVNNMNDLAHQFTTSEIPLSPYTLNRLEDLNGRWKLLQ</sequence>
<reference evidence="3" key="1">
    <citation type="submission" date="2025-08" db="UniProtKB">
        <authorList>
            <consortium name="RefSeq"/>
        </authorList>
    </citation>
    <scope>IDENTIFICATION</scope>
    <source>
        <tissue evidence="3">Liver</tissue>
    </source>
</reference>
<dbReference type="RefSeq" id="XP_007443867.1">
    <property type="nucleotide sequence ID" value="XM_007443805.1"/>
</dbReference>
<dbReference type="Pfam" id="PF00435">
    <property type="entry name" value="Spectrin"/>
    <property type="match status" value="1"/>
</dbReference>
<evidence type="ECO:0000256" key="1">
    <source>
        <dbReference type="SAM" id="Coils"/>
    </source>
</evidence>
<dbReference type="GeneID" id="103063157"/>
<feature type="coiled-coil region" evidence="1">
    <location>
        <begin position="73"/>
        <end position="142"/>
    </location>
</feature>
<dbReference type="SUPFAM" id="SSF46966">
    <property type="entry name" value="Spectrin repeat"/>
    <property type="match status" value="1"/>
</dbReference>
<proteinExistence type="predicted"/>
<protein>
    <submittedName>
        <fullName evidence="3">Dystrophin-like</fullName>
    </submittedName>
</protein>
<dbReference type="Gene3D" id="1.20.58.60">
    <property type="match status" value="2"/>
</dbReference>
<feature type="non-terminal residue" evidence="3">
    <location>
        <position position="179"/>
    </location>
</feature>
<dbReference type="InterPro" id="IPR002017">
    <property type="entry name" value="Spectrin_repeat"/>
</dbReference>
<dbReference type="AlphaFoldDB" id="A0A9F2RCJ1"/>